<name>A0A6G0Z6V6_APHCR</name>
<comment type="caution">
    <text evidence="2">The sequence shown here is derived from an EMBL/GenBank/DDBJ whole genome shotgun (WGS) entry which is preliminary data.</text>
</comment>
<reference evidence="2 3" key="1">
    <citation type="submission" date="2019-08" db="EMBL/GenBank/DDBJ databases">
        <title>Whole genome of Aphis craccivora.</title>
        <authorList>
            <person name="Voronova N.V."/>
            <person name="Shulinski R.S."/>
            <person name="Bandarenka Y.V."/>
            <person name="Zhorov D.G."/>
            <person name="Warner D."/>
        </authorList>
    </citation>
    <scope>NUCLEOTIDE SEQUENCE [LARGE SCALE GENOMIC DNA]</scope>
    <source>
        <strain evidence="2">180601</strain>
        <tissue evidence="2">Whole Body</tissue>
    </source>
</reference>
<evidence type="ECO:0000256" key="1">
    <source>
        <dbReference type="SAM" id="Coils"/>
    </source>
</evidence>
<dbReference type="AlphaFoldDB" id="A0A6G0Z6V6"/>
<dbReference type="Proteomes" id="UP000478052">
    <property type="component" value="Unassembled WGS sequence"/>
</dbReference>
<protein>
    <submittedName>
        <fullName evidence="2">Interaptin-like</fullName>
    </submittedName>
</protein>
<dbReference type="OrthoDB" id="6618242at2759"/>
<proteinExistence type="predicted"/>
<keyword evidence="1" id="KW-0175">Coiled coil</keyword>
<evidence type="ECO:0000313" key="3">
    <source>
        <dbReference type="Proteomes" id="UP000478052"/>
    </source>
</evidence>
<evidence type="ECO:0000313" key="2">
    <source>
        <dbReference type="EMBL" id="KAF0766190.1"/>
    </source>
</evidence>
<dbReference type="EMBL" id="VUJU01001245">
    <property type="protein sequence ID" value="KAF0766190.1"/>
    <property type="molecule type" value="Genomic_DNA"/>
</dbReference>
<organism evidence="2 3">
    <name type="scientific">Aphis craccivora</name>
    <name type="common">Cowpea aphid</name>
    <dbReference type="NCBI Taxonomy" id="307492"/>
    <lineage>
        <taxon>Eukaryota</taxon>
        <taxon>Metazoa</taxon>
        <taxon>Ecdysozoa</taxon>
        <taxon>Arthropoda</taxon>
        <taxon>Hexapoda</taxon>
        <taxon>Insecta</taxon>
        <taxon>Pterygota</taxon>
        <taxon>Neoptera</taxon>
        <taxon>Paraneoptera</taxon>
        <taxon>Hemiptera</taxon>
        <taxon>Sternorrhyncha</taxon>
        <taxon>Aphidomorpha</taxon>
        <taxon>Aphidoidea</taxon>
        <taxon>Aphididae</taxon>
        <taxon>Aphidini</taxon>
        <taxon>Aphis</taxon>
        <taxon>Aphis</taxon>
    </lineage>
</organism>
<sequence>MNTIQGDYTSNVDVLNVQKTVQKYIENHENSNEYIEKSKSILSSDHETKTLESIENQLEGLKIKNERITDKCQTIGDSNKLSNDQIITTMKAEMNKIEDEIENIHNVKITSEFENAGYFNAIVDKIVEIDKNVDQFIVVVNDLKLMTEDAYENKEIISEIMKVTEYLRAHYAIQVTENQRNFTEQISKHVKKIDQLKAYADIKTKELDTLKKLFNDQKLCIDFYEKLIENITHKIKQLKNENDQLVVPNNNQTNFSLLLRKKLVEMDELLETTNGVCNEFEGYIKNIAEEKDLFVG</sequence>
<keyword evidence="3" id="KW-1185">Reference proteome</keyword>
<accession>A0A6G0Z6V6</accession>
<feature type="coiled-coil region" evidence="1">
    <location>
        <begin position="44"/>
        <end position="107"/>
    </location>
</feature>
<gene>
    <name evidence="2" type="ORF">FWK35_00009634</name>
</gene>